<evidence type="ECO:0000313" key="1">
    <source>
        <dbReference type="EMBL" id="KKN23926.1"/>
    </source>
</evidence>
<sequence length="85" mass="10238">MVQILEKSEWEEIVQEEESFVVIPEKKITFEKIDELRPNKKKSRLFRKHKKTIEVNKGTIDINKVKNKVNTNMLNINMYLLYGMR</sequence>
<gene>
    <name evidence="1" type="ORF">LCGC14_0900040</name>
</gene>
<comment type="caution">
    <text evidence="1">The sequence shown here is derived from an EMBL/GenBank/DDBJ whole genome shotgun (WGS) entry which is preliminary data.</text>
</comment>
<proteinExistence type="predicted"/>
<dbReference type="AlphaFoldDB" id="A0A0F9RFT7"/>
<accession>A0A0F9RFT7</accession>
<protein>
    <submittedName>
        <fullName evidence="1">Uncharacterized protein</fullName>
    </submittedName>
</protein>
<name>A0A0F9RFT7_9ZZZZ</name>
<dbReference type="EMBL" id="LAZR01002927">
    <property type="protein sequence ID" value="KKN23926.1"/>
    <property type="molecule type" value="Genomic_DNA"/>
</dbReference>
<organism evidence="1">
    <name type="scientific">marine sediment metagenome</name>
    <dbReference type="NCBI Taxonomy" id="412755"/>
    <lineage>
        <taxon>unclassified sequences</taxon>
        <taxon>metagenomes</taxon>
        <taxon>ecological metagenomes</taxon>
    </lineage>
</organism>
<reference evidence="1" key="1">
    <citation type="journal article" date="2015" name="Nature">
        <title>Complex archaea that bridge the gap between prokaryotes and eukaryotes.</title>
        <authorList>
            <person name="Spang A."/>
            <person name="Saw J.H."/>
            <person name="Jorgensen S.L."/>
            <person name="Zaremba-Niedzwiedzka K."/>
            <person name="Martijn J."/>
            <person name="Lind A.E."/>
            <person name="van Eijk R."/>
            <person name="Schleper C."/>
            <person name="Guy L."/>
            <person name="Ettema T.J."/>
        </authorList>
    </citation>
    <scope>NUCLEOTIDE SEQUENCE</scope>
</reference>